<dbReference type="AlphaFoldDB" id="A0A268RAQ6"/>
<proteinExistence type="predicted"/>
<reference evidence="1 2" key="1">
    <citation type="submission" date="2017-07" db="EMBL/GenBank/DDBJ databases">
        <title>Isolation and whole genome analysis of endospore-forming bacteria from heroin.</title>
        <authorList>
            <person name="Kalinowski J."/>
            <person name="Ahrens B."/>
            <person name="Al-Dilaimi A."/>
            <person name="Winkler A."/>
            <person name="Wibberg D."/>
            <person name="Schleenbecker U."/>
            <person name="Ruckert C."/>
            <person name="Wolfel R."/>
            <person name="Grass G."/>
        </authorList>
    </citation>
    <scope>NUCLEOTIDE SEQUENCE [LARGE SCALE GENOMIC DNA]</scope>
    <source>
        <strain evidence="1 2">7523-2</strain>
    </source>
</reference>
<dbReference type="EMBL" id="NPBS01000433">
    <property type="protein sequence ID" value="PAF17325.1"/>
    <property type="molecule type" value="Genomic_DNA"/>
</dbReference>
<sequence length="63" mass="6757">MPTSSVVTSVKGEPVDLGFTIGALSDNTISWTYQGVDYMIASNDLSPEEMSDIARSVQGEMVK</sequence>
<feature type="non-terminal residue" evidence="1">
    <location>
        <position position="1"/>
    </location>
</feature>
<organism evidence="1 2">
    <name type="scientific">Shouchella clausii</name>
    <name type="common">Alkalihalobacillus clausii</name>
    <dbReference type="NCBI Taxonomy" id="79880"/>
    <lineage>
        <taxon>Bacteria</taxon>
        <taxon>Bacillati</taxon>
        <taxon>Bacillota</taxon>
        <taxon>Bacilli</taxon>
        <taxon>Bacillales</taxon>
        <taxon>Bacillaceae</taxon>
        <taxon>Shouchella</taxon>
    </lineage>
</organism>
<gene>
    <name evidence="1" type="ORF">CHH61_23900</name>
</gene>
<comment type="caution">
    <text evidence="1">The sequence shown here is derived from an EMBL/GenBank/DDBJ whole genome shotgun (WGS) entry which is preliminary data.</text>
</comment>
<evidence type="ECO:0000313" key="2">
    <source>
        <dbReference type="Proteomes" id="UP000216133"/>
    </source>
</evidence>
<protein>
    <submittedName>
        <fullName evidence="1">DUF4367 domain-containing protein</fullName>
    </submittedName>
</protein>
<dbReference type="Proteomes" id="UP000216133">
    <property type="component" value="Unassembled WGS sequence"/>
</dbReference>
<evidence type="ECO:0000313" key="1">
    <source>
        <dbReference type="EMBL" id="PAF17325.1"/>
    </source>
</evidence>
<name>A0A268RAQ6_SHOCL</name>
<accession>A0A268RAQ6</accession>